<proteinExistence type="predicted"/>
<dbReference type="Proteomes" id="UP001527090">
    <property type="component" value="Unassembled WGS sequence"/>
</dbReference>
<accession>A0ABT4EKP0</accession>
<evidence type="ECO:0000313" key="1">
    <source>
        <dbReference type="EMBL" id="MCY9532998.1"/>
    </source>
</evidence>
<gene>
    <name evidence="1" type="ORF">M5X04_27180</name>
</gene>
<reference evidence="1 2" key="1">
    <citation type="submission" date="2022-05" db="EMBL/GenBank/DDBJ databases">
        <title>Genome Sequencing of Bee-Associated Microbes.</title>
        <authorList>
            <person name="Dunlap C."/>
        </authorList>
    </citation>
    <scope>NUCLEOTIDE SEQUENCE [LARGE SCALE GENOMIC DNA]</scope>
    <source>
        <strain evidence="1 2">NRRL NRS-750</strain>
    </source>
</reference>
<evidence type="ECO:0000313" key="2">
    <source>
        <dbReference type="Proteomes" id="UP001527090"/>
    </source>
</evidence>
<dbReference type="EMBL" id="JAMDLY010000024">
    <property type="protein sequence ID" value="MCY9532998.1"/>
    <property type="molecule type" value="Genomic_DNA"/>
</dbReference>
<dbReference type="InterPro" id="IPR058600">
    <property type="entry name" value="YhjD-like"/>
</dbReference>
<dbReference type="Pfam" id="PF26325">
    <property type="entry name" value="YhjD"/>
    <property type="match status" value="1"/>
</dbReference>
<protein>
    <submittedName>
        <fullName evidence="1">Uncharacterized protein</fullName>
    </submittedName>
</protein>
<sequence>MPPTMATGEELELIKSYVLLPMILSAYERDKQIIADSVRNPEIYTDMISAAMDRVTKLLTEIRRELRNRGIKVYEITRDMEGIRADFVCRGYTSNMRMLWSLVKAQANERMRLYMSVDATTGNADGSKQWKTEIFR</sequence>
<keyword evidence="2" id="KW-1185">Reference proteome</keyword>
<organism evidence="1 2">
    <name type="scientific">Paenibacillus alvei</name>
    <name type="common">Bacillus alvei</name>
    <dbReference type="NCBI Taxonomy" id="44250"/>
    <lineage>
        <taxon>Bacteria</taxon>
        <taxon>Bacillati</taxon>
        <taxon>Bacillota</taxon>
        <taxon>Bacilli</taxon>
        <taxon>Bacillales</taxon>
        <taxon>Paenibacillaceae</taxon>
        <taxon>Paenibacillus</taxon>
    </lineage>
</organism>
<name>A0ABT4EKP0_PAEAL</name>
<dbReference type="RefSeq" id="WP_268633078.1">
    <property type="nucleotide sequence ID" value="NZ_JAMDLY010000024.1"/>
</dbReference>
<comment type="caution">
    <text evidence="1">The sequence shown here is derived from an EMBL/GenBank/DDBJ whole genome shotgun (WGS) entry which is preliminary data.</text>
</comment>